<reference evidence="2 3" key="1">
    <citation type="journal article" date="2015" name="Sci. Rep.">
        <title>The power of single molecule real-time sequencing technology in the de novo assembly of a eukaryotic genome.</title>
        <authorList>
            <person name="Sakai H."/>
            <person name="Naito K."/>
            <person name="Ogiso-Tanaka E."/>
            <person name="Takahashi Y."/>
            <person name="Iseki K."/>
            <person name="Muto C."/>
            <person name="Satou K."/>
            <person name="Teruya K."/>
            <person name="Shiroma A."/>
            <person name="Shimoji M."/>
            <person name="Hirano T."/>
            <person name="Itoh T."/>
            <person name="Kaga A."/>
            <person name="Tomooka N."/>
        </authorList>
    </citation>
    <scope>NUCLEOTIDE SEQUENCE [LARGE SCALE GENOMIC DNA]</scope>
    <source>
        <strain evidence="3">cv. Shumari</strain>
    </source>
</reference>
<dbReference type="AlphaFoldDB" id="A0A0S3R4X5"/>
<dbReference type="EMBL" id="AP015034">
    <property type="protein sequence ID" value="BAT75568.1"/>
    <property type="molecule type" value="Genomic_DNA"/>
</dbReference>
<evidence type="ECO:0000313" key="3">
    <source>
        <dbReference type="Proteomes" id="UP000291084"/>
    </source>
</evidence>
<dbReference type="OrthoDB" id="1097392at2759"/>
<proteinExistence type="predicted"/>
<evidence type="ECO:0000256" key="1">
    <source>
        <dbReference type="SAM" id="MobiDB-lite"/>
    </source>
</evidence>
<feature type="region of interest" description="Disordered" evidence="1">
    <location>
        <begin position="14"/>
        <end position="39"/>
    </location>
</feature>
<accession>A0A0S3R4X5</accession>
<dbReference type="Proteomes" id="UP000291084">
    <property type="component" value="Chromosome 1"/>
</dbReference>
<evidence type="ECO:0000313" key="2">
    <source>
        <dbReference type="EMBL" id="BAT75568.1"/>
    </source>
</evidence>
<sequence length="169" mass="19299">MLLRTIPSTRAFGPSHEIEEVEQSLKRQKWRENENEERERKMENMREWREMTKLLDVHLRTINTDVKVDIEVDDDTEDNKVVSKLETRDEKASKVSCETLVLSHELLGTEGRSLRQSIKSPDANKAMSIVTSTAKRAIASQSYRIIRSLTGDVEAFRPTTPGHSPGVGH</sequence>
<organism evidence="2 3">
    <name type="scientific">Vigna angularis var. angularis</name>
    <dbReference type="NCBI Taxonomy" id="157739"/>
    <lineage>
        <taxon>Eukaryota</taxon>
        <taxon>Viridiplantae</taxon>
        <taxon>Streptophyta</taxon>
        <taxon>Embryophyta</taxon>
        <taxon>Tracheophyta</taxon>
        <taxon>Spermatophyta</taxon>
        <taxon>Magnoliopsida</taxon>
        <taxon>eudicotyledons</taxon>
        <taxon>Gunneridae</taxon>
        <taxon>Pentapetalae</taxon>
        <taxon>rosids</taxon>
        <taxon>fabids</taxon>
        <taxon>Fabales</taxon>
        <taxon>Fabaceae</taxon>
        <taxon>Papilionoideae</taxon>
        <taxon>50 kb inversion clade</taxon>
        <taxon>NPAAA clade</taxon>
        <taxon>indigoferoid/millettioid clade</taxon>
        <taxon>Phaseoleae</taxon>
        <taxon>Vigna</taxon>
    </lineage>
</organism>
<name>A0A0S3R4X5_PHAAN</name>
<protein>
    <submittedName>
        <fullName evidence="2">Uncharacterized protein</fullName>
    </submittedName>
</protein>
<gene>
    <name evidence="2" type="primary">Vigan.01G344600</name>
    <name evidence="2" type="ORF">VIGAN_01344600</name>
</gene>
<keyword evidence="3" id="KW-1185">Reference proteome</keyword>
<feature type="compositionally biased region" description="Basic and acidic residues" evidence="1">
    <location>
        <begin position="30"/>
        <end position="39"/>
    </location>
</feature>